<accession>A0ABN2K3U8</accession>
<evidence type="ECO:0000256" key="1">
    <source>
        <dbReference type="SAM" id="MobiDB-lite"/>
    </source>
</evidence>
<name>A0ABN2K3U8_9ACTN</name>
<proteinExistence type="predicted"/>
<organism evidence="2 3">
    <name type="scientific">Aeromicrobium alkaliterrae</name>
    <dbReference type="NCBI Taxonomy" id="302168"/>
    <lineage>
        <taxon>Bacteria</taxon>
        <taxon>Bacillati</taxon>
        <taxon>Actinomycetota</taxon>
        <taxon>Actinomycetes</taxon>
        <taxon>Propionibacteriales</taxon>
        <taxon>Nocardioidaceae</taxon>
        <taxon>Aeromicrobium</taxon>
    </lineage>
</organism>
<sequence>MPRPSLYLTLLHRNLGEGHSWVDASERALSGVAHAYDLVKQAVIGPPALRAGSSKAADQTPAPPRDVPDTDETSDADDVSDEDDVETTTA</sequence>
<dbReference type="EMBL" id="BAAAME010000005">
    <property type="protein sequence ID" value="GAA1747812.1"/>
    <property type="molecule type" value="Genomic_DNA"/>
</dbReference>
<feature type="region of interest" description="Disordered" evidence="1">
    <location>
        <begin position="50"/>
        <end position="90"/>
    </location>
</feature>
<dbReference type="RefSeq" id="WP_344203026.1">
    <property type="nucleotide sequence ID" value="NZ_BAAAME010000005.1"/>
</dbReference>
<comment type="caution">
    <text evidence="2">The sequence shown here is derived from an EMBL/GenBank/DDBJ whole genome shotgun (WGS) entry which is preliminary data.</text>
</comment>
<keyword evidence="3" id="KW-1185">Reference proteome</keyword>
<evidence type="ECO:0000313" key="3">
    <source>
        <dbReference type="Proteomes" id="UP001501057"/>
    </source>
</evidence>
<evidence type="ECO:0000313" key="2">
    <source>
        <dbReference type="EMBL" id="GAA1747812.1"/>
    </source>
</evidence>
<dbReference type="Proteomes" id="UP001501057">
    <property type="component" value="Unassembled WGS sequence"/>
</dbReference>
<reference evidence="2 3" key="1">
    <citation type="journal article" date="2019" name="Int. J. Syst. Evol. Microbiol.">
        <title>The Global Catalogue of Microorganisms (GCM) 10K type strain sequencing project: providing services to taxonomists for standard genome sequencing and annotation.</title>
        <authorList>
            <consortium name="The Broad Institute Genomics Platform"/>
            <consortium name="The Broad Institute Genome Sequencing Center for Infectious Disease"/>
            <person name="Wu L."/>
            <person name="Ma J."/>
        </authorList>
    </citation>
    <scope>NUCLEOTIDE SEQUENCE [LARGE SCALE GENOMIC DNA]</scope>
    <source>
        <strain evidence="2 3">JCM 13518</strain>
    </source>
</reference>
<feature type="compositionally biased region" description="Acidic residues" evidence="1">
    <location>
        <begin position="69"/>
        <end position="90"/>
    </location>
</feature>
<protein>
    <submittedName>
        <fullName evidence="2">Uncharacterized protein</fullName>
    </submittedName>
</protein>
<gene>
    <name evidence="2" type="ORF">GCM10009710_29830</name>
</gene>